<dbReference type="Pfam" id="PF00294">
    <property type="entry name" value="PfkB"/>
    <property type="match status" value="1"/>
</dbReference>
<keyword evidence="6 9" id="KW-0460">Magnesium</keyword>
<evidence type="ECO:0000256" key="2">
    <source>
        <dbReference type="ARBA" id="ARBA00022723"/>
    </source>
</evidence>
<dbReference type="InterPro" id="IPR011611">
    <property type="entry name" value="PfkB_dom"/>
</dbReference>
<dbReference type="AlphaFoldDB" id="A0A4U5JMW8"/>
<dbReference type="RefSeq" id="WP_137267454.1">
    <property type="nucleotide sequence ID" value="NZ_SZUA01000002.1"/>
</dbReference>
<dbReference type="Gene3D" id="3.40.1190.20">
    <property type="match status" value="1"/>
</dbReference>
<feature type="binding site" evidence="9">
    <location>
        <begin position="214"/>
        <end position="219"/>
    </location>
    <ligand>
        <name>ATP</name>
        <dbReference type="ChEBI" id="CHEBI:30616"/>
    </ligand>
</feature>
<dbReference type="GO" id="GO:0019303">
    <property type="term" value="P:D-ribose catabolic process"/>
    <property type="evidence" value="ECO:0007669"/>
    <property type="project" value="UniProtKB-UniRule"/>
</dbReference>
<dbReference type="PANTHER" id="PTHR10584:SF166">
    <property type="entry name" value="RIBOKINASE"/>
    <property type="match status" value="1"/>
</dbReference>
<sequence length="329" mass="33375">MIAAGRSGVLVAGSANLDFVVRASHVPAPGETVLGRDFATFPGGKGANQAVACARAGGAPTRMLLALGEDPYAAVLEDSLRAADVRLHIVRSRDRATGTAFICLSDDAENAITVAPGANEALRPEHLPDLAGDGYLLLQLETPLDAVEAYARAARAAGLRVALNAAPARPLPASLLALLDVLIVNEGELSLLAGGRGSVAACLAAIDVPCVVVTMGARGCCARADGRILLQAAFAVDAVDTTAAGDTFCGTLIAALGRGDPLARALREAGAASALACTRLGAQSSIPTRAEVRALLASDAERGGGALDELAVHCGWTPRGSFQNTMRIT</sequence>
<gene>
    <name evidence="9" type="primary">rbsK</name>
    <name evidence="11" type="ORF">FCE95_13135</name>
</gene>
<comment type="catalytic activity">
    <reaction evidence="9">
        <text>D-ribose + ATP = D-ribose 5-phosphate + ADP + H(+)</text>
        <dbReference type="Rhea" id="RHEA:13697"/>
        <dbReference type="ChEBI" id="CHEBI:15378"/>
        <dbReference type="ChEBI" id="CHEBI:30616"/>
        <dbReference type="ChEBI" id="CHEBI:47013"/>
        <dbReference type="ChEBI" id="CHEBI:78346"/>
        <dbReference type="ChEBI" id="CHEBI:456216"/>
        <dbReference type="EC" id="2.7.1.15"/>
    </reaction>
</comment>
<feature type="binding site" evidence="9">
    <location>
        <position position="276"/>
    </location>
    <ligand>
        <name>K(+)</name>
        <dbReference type="ChEBI" id="CHEBI:29103"/>
    </ligand>
</feature>
<accession>A0A4U5JMW8</accession>
<dbReference type="UniPathway" id="UPA00916">
    <property type="reaction ID" value="UER00889"/>
</dbReference>
<feature type="binding site" evidence="9">
    <location>
        <position position="246"/>
    </location>
    <ligand>
        <name>substrate</name>
    </ligand>
</feature>
<name>A0A4U5JMW8_9GAMM</name>
<keyword evidence="8 9" id="KW-0119">Carbohydrate metabolism</keyword>
<keyword evidence="5 9" id="KW-0067">ATP-binding</keyword>
<feature type="binding site" evidence="9">
    <location>
        <position position="242"/>
    </location>
    <ligand>
        <name>K(+)</name>
        <dbReference type="ChEBI" id="CHEBI:29103"/>
    </ligand>
</feature>
<feature type="active site" description="Proton acceptor" evidence="9">
    <location>
        <position position="246"/>
    </location>
</feature>
<keyword evidence="7 9" id="KW-0630">Potassium</keyword>
<comment type="subcellular location">
    <subcellularLocation>
        <location evidence="9">Cytoplasm</location>
    </subcellularLocation>
</comment>
<feature type="binding site" evidence="9">
    <location>
        <position position="240"/>
    </location>
    <ligand>
        <name>K(+)</name>
        <dbReference type="ChEBI" id="CHEBI:29103"/>
    </ligand>
</feature>
<dbReference type="Proteomes" id="UP000308707">
    <property type="component" value="Unassembled WGS sequence"/>
</dbReference>
<feature type="binding site" evidence="9">
    <location>
        <begin position="16"/>
        <end position="18"/>
    </location>
    <ligand>
        <name>substrate</name>
    </ligand>
</feature>
<evidence type="ECO:0000256" key="8">
    <source>
        <dbReference type="ARBA" id="ARBA00023277"/>
    </source>
</evidence>
<evidence type="ECO:0000256" key="1">
    <source>
        <dbReference type="ARBA" id="ARBA00022679"/>
    </source>
</evidence>
<comment type="pathway">
    <text evidence="9">Carbohydrate metabolism; D-ribose degradation; D-ribose 5-phosphate from beta-D-ribopyranose: step 2/2.</text>
</comment>
<feature type="binding site" evidence="9">
    <location>
        <position position="285"/>
    </location>
    <ligand>
        <name>K(+)</name>
        <dbReference type="ChEBI" id="CHEBI:29103"/>
    </ligand>
</feature>
<dbReference type="OrthoDB" id="9775849at2"/>
<dbReference type="InterPro" id="IPR011877">
    <property type="entry name" value="Ribokinase"/>
</dbReference>
<dbReference type="CDD" id="cd01174">
    <property type="entry name" value="ribokinase"/>
    <property type="match status" value="1"/>
</dbReference>
<feature type="binding site" evidence="9">
    <location>
        <begin position="245"/>
        <end position="246"/>
    </location>
    <ligand>
        <name>ATP</name>
        <dbReference type="ChEBI" id="CHEBI:30616"/>
    </ligand>
</feature>
<dbReference type="GO" id="GO:0005524">
    <property type="term" value="F:ATP binding"/>
    <property type="evidence" value="ECO:0007669"/>
    <property type="project" value="UniProtKB-UniRule"/>
</dbReference>
<comment type="subunit">
    <text evidence="9">Homodimer.</text>
</comment>
<comment type="caution">
    <text evidence="11">The sequence shown here is derived from an EMBL/GenBank/DDBJ whole genome shotgun (WGS) entry which is preliminary data.</text>
</comment>
<dbReference type="InterPro" id="IPR029056">
    <property type="entry name" value="Ribokinase-like"/>
</dbReference>
<comment type="activity regulation">
    <text evidence="9">Activated by a monovalent cation that binds near, but not in, the active site. The most likely occupant of the site in vivo is potassium. Ion binding induces a conformational change that may alter substrate affinity.</text>
</comment>
<feature type="binding site" evidence="9">
    <location>
        <position position="141"/>
    </location>
    <ligand>
        <name>substrate</name>
    </ligand>
</feature>
<comment type="function">
    <text evidence="9">Catalyzes the phosphorylation of ribose at O-5 in a reaction requiring ATP and magnesium. The resulting D-ribose-5-phosphate can then be used either for sythesis of nucleotides, histidine, and tryptophan, or as a component of the pentose phosphate pathway.</text>
</comment>
<dbReference type="EC" id="2.7.1.15" evidence="9"/>
<evidence type="ECO:0000256" key="4">
    <source>
        <dbReference type="ARBA" id="ARBA00022777"/>
    </source>
</evidence>
<evidence type="ECO:0000313" key="11">
    <source>
        <dbReference type="EMBL" id="TKR31022.1"/>
    </source>
</evidence>
<dbReference type="HAMAP" id="MF_01987">
    <property type="entry name" value="Ribokinase"/>
    <property type="match status" value="1"/>
</dbReference>
<comment type="cofactor">
    <cofactor evidence="9">
        <name>Mg(2+)</name>
        <dbReference type="ChEBI" id="CHEBI:18420"/>
    </cofactor>
    <text evidence="9">Requires a divalent cation, most likely magnesium in vivo, as an electrophilic catalyst to aid phosphoryl group transfer. It is the chelate of the metal and the nucleotide that is the actual substrate.</text>
</comment>
<feature type="binding site" evidence="9">
    <location>
        <position position="185"/>
    </location>
    <ligand>
        <name>ATP</name>
        <dbReference type="ChEBI" id="CHEBI:30616"/>
    </ligand>
</feature>
<feature type="binding site" evidence="9">
    <location>
        <position position="279"/>
    </location>
    <ligand>
        <name>K(+)</name>
        <dbReference type="ChEBI" id="CHEBI:29103"/>
    </ligand>
</feature>
<keyword evidence="1 9" id="KW-0808">Transferase</keyword>
<feature type="domain" description="Carbohydrate kinase PfkB" evidence="10">
    <location>
        <begin position="9"/>
        <end position="289"/>
    </location>
</feature>
<dbReference type="EMBL" id="SZUA01000002">
    <property type="protein sequence ID" value="TKR31022.1"/>
    <property type="molecule type" value="Genomic_DNA"/>
</dbReference>
<dbReference type="GO" id="GO:0046872">
    <property type="term" value="F:metal ion binding"/>
    <property type="evidence" value="ECO:0007669"/>
    <property type="project" value="UniProtKB-KW"/>
</dbReference>
<feature type="binding site" evidence="9">
    <location>
        <begin position="44"/>
        <end position="48"/>
    </location>
    <ligand>
        <name>substrate</name>
    </ligand>
</feature>
<evidence type="ECO:0000256" key="9">
    <source>
        <dbReference type="HAMAP-Rule" id="MF_01987"/>
    </source>
</evidence>
<protein>
    <recommendedName>
        <fullName evidence="9">Ribokinase</fullName>
        <shortName evidence="9">RK</shortName>
        <ecNumber evidence="9">2.7.1.15</ecNumber>
    </recommendedName>
</protein>
<dbReference type="GO" id="GO:0004747">
    <property type="term" value="F:ribokinase activity"/>
    <property type="evidence" value="ECO:0007669"/>
    <property type="project" value="UniProtKB-UniRule"/>
</dbReference>
<keyword evidence="12" id="KW-1185">Reference proteome</keyword>
<organism evidence="11 12">
    <name type="scientific">Luteimonas gilva</name>
    <dbReference type="NCBI Taxonomy" id="2572684"/>
    <lineage>
        <taxon>Bacteria</taxon>
        <taxon>Pseudomonadati</taxon>
        <taxon>Pseudomonadota</taxon>
        <taxon>Gammaproteobacteria</taxon>
        <taxon>Lysobacterales</taxon>
        <taxon>Lysobacteraceae</taxon>
        <taxon>Luteimonas</taxon>
    </lineage>
</organism>
<comment type="similarity">
    <text evidence="9">Belongs to the carbohydrate kinase PfkB family. Ribokinase subfamily.</text>
</comment>
<proteinExistence type="inferred from homology"/>
<keyword evidence="2 9" id="KW-0479">Metal-binding</keyword>
<evidence type="ECO:0000256" key="3">
    <source>
        <dbReference type="ARBA" id="ARBA00022741"/>
    </source>
</evidence>
<reference evidence="11 12" key="1">
    <citation type="submission" date="2019-04" db="EMBL/GenBank/DDBJ databases">
        <title>Reference strain of H23.</title>
        <authorList>
            <person name="Luo X."/>
        </authorList>
    </citation>
    <scope>NUCLEOTIDE SEQUENCE [LARGE SCALE GENOMIC DNA]</scope>
    <source>
        <strain evidence="11 12">H23</strain>
    </source>
</reference>
<comment type="caution">
    <text evidence="9">Lacks conserved residue(s) required for the propagation of feature annotation.</text>
</comment>
<keyword evidence="4 9" id="KW-0418">Kinase</keyword>
<evidence type="ECO:0000313" key="12">
    <source>
        <dbReference type="Proteomes" id="UP000308707"/>
    </source>
</evidence>
<keyword evidence="9" id="KW-0963">Cytoplasm</keyword>
<dbReference type="PRINTS" id="PR00990">
    <property type="entry name" value="RIBOKINASE"/>
</dbReference>
<evidence type="ECO:0000256" key="7">
    <source>
        <dbReference type="ARBA" id="ARBA00022958"/>
    </source>
</evidence>
<feature type="binding site" evidence="9">
    <location>
        <position position="281"/>
    </location>
    <ligand>
        <name>K(+)</name>
        <dbReference type="ChEBI" id="CHEBI:29103"/>
    </ligand>
</feature>
<dbReference type="GO" id="GO:0005829">
    <property type="term" value="C:cytosol"/>
    <property type="evidence" value="ECO:0007669"/>
    <property type="project" value="TreeGrafter"/>
</dbReference>
<evidence type="ECO:0000259" key="10">
    <source>
        <dbReference type="Pfam" id="PF00294"/>
    </source>
</evidence>
<evidence type="ECO:0000256" key="5">
    <source>
        <dbReference type="ARBA" id="ARBA00022840"/>
    </source>
</evidence>
<evidence type="ECO:0000256" key="6">
    <source>
        <dbReference type="ARBA" id="ARBA00022842"/>
    </source>
</evidence>
<dbReference type="InterPro" id="IPR002139">
    <property type="entry name" value="Ribo/fructo_kinase"/>
</dbReference>
<keyword evidence="3 9" id="KW-0547">Nucleotide-binding</keyword>
<dbReference type="PANTHER" id="PTHR10584">
    <property type="entry name" value="SUGAR KINASE"/>
    <property type="match status" value="1"/>
</dbReference>
<dbReference type="SUPFAM" id="SSF53613">
    <property type="entry name" value="Ribokinase-like"/>
    <property type="match status" value="1"/>
</dbReference>